<dbReference type="GO" id="GO:0046168">
    <property type="term" value="P:glycerol-3-phosphate catabolic process"/>
    <property type="evidence" value="ECO:0007669"/>
    <property type="project" value="InterPro"/>
</dbReference>
<comment type="catalytic activity">
    <reaction evidence="13">
        <text>sn-glycerol 3-phosphate + NAD(+) = dihydroxyacetone phosphate + NADH + H(+)</text>
        <dbReference type="Rhea" id="RHEA:11092"/>
        <dbReference type="ChEBI" id="CHEBI:15378"/>
        <dbReference type="ChEBI" id="CHEBI:57540"/>
        <dbReference type="ChEBI" id="CHEBI:57597"/>
        <dbReference type="ChEBI" id="CHEBI:57642"/>
        <dbReference type="ChEBI" id="CHEBI:57945"/>
        <dbReference type="EC" id="1.1.1.94"/>
    </reaction>
</comment>
<dbReference type="GO" id="GO:0005829">
    <property type="term" value="C:cytosol"/>
    <property type="evidence" value="ECO:0007669"/>
    <property type="project" value="TreeGrafter"/>
</dbReference>
<sequence length="338" mass="36173">MARIMVLGSGGFGISLSVMLHKYGHDVTMWSKFPQEIESIRKFGENKKLLPGVAIDASINLTTDIAEAETAELVILAVPSFAVRETAKAVASHLAPNAIVANVAKGFEESTHLRLSEVIAQEIPTHDVVVLSGPSHAEEIARNVPTTIVAACKHRESAEFVQDILMNTNLRVYVNDDMTGVELGGALKNIIAVCAGIADGMELGDNTKAALMTRGLAEIARLGLAMGAESETFTGLTGMGDLIVTCTSMHSRNRRCGILIGQGIPADEAVKRVGMTVEGCSAARAALALSREYQVEMPITEQLCAVLDGKPVGTALAELMGRPRRHENEEIWMKEQTK</sequence>
<feature type="binding site" evidence="13">
    <location>
        <position position="252"/>
    </location>
    <ligand>
        <name>sn-glycerol 3-phosphate</name>
        <dbReference type="ChEBI" id="CHEBI:57597"/>
    </ligand>
</feature>
<evidence type="ECO:0000256" key="15">
    <source>
        <dbReference type="PIRSR" id="PIRSR000114-2"/>
    </source>
</evidence>
<dbReference type="InterPro" id="IPR006168">
    <property type="entry name" value="G3P_DH_NAD-dep"/>
</dbReference>
<dbReference type="Gene3D" id="1.10.1040.10">
    <property type="entry name" value="N-(1-d-carboxylethyl)-l-norvaline Dehydrogenase, domain 2"/>
    <property type="match status" value="1"/>
</dbReference>
<keyword evidence="7 13" id="KW-0594">Phospholipid biosynthesis</keyword>
<dbReference type="PANTHER" id="PTHR11728">
    <property type="entry name" value="GLYCEROL-3-PHOSPHATE DEHYDROGENASE"/>
    <property type="match status" value="1"/>
</dbReference>
<evidence type="ECO:0000256" key="3">
    <source>
        <dbReference type="ARBA" id="ARBA00022857"/>
    </source>
</evidence>
<feature type="binding site" evidence="13">
    <location>
        <position position="137"/>
    </location>
    <ligand>
        <name>NADPH</name>
        <dbReference type="ChEBI" id="CHEBI:57783"/>
    </ligand>
</feature>
<dbReference type="EC" id="1.1.1.94" evidence="10 13"/>
<dbReference type="InterPro" id="IPR013328">
    <property type="entry name" value="6PGD_dom2"/>
</dbReference>
<evidence type="ECO:0000256" key="6">
    <source>
        <dbReference type="ARBA" id="ARBA00023098"/>
    </source>
</evidence>
<protein>
    <recommendedName>
        <fullName evidence="11 13">Glycerol-3-phosphate dehydrogenase [NAD(P)+]</fullName>
        <ecNumber evidence="10 13">1.1.1.94</ecNumber>
    </recommendedName>
    <alternativeName>
        <fullName evidence="13">NAD(P)(+)-dependent glycerol-3-phosphate dehydrogenase</fullName>
    </alternativeName>
    <alternativeName>
        <fullName evidence="12 13">NAD(P)H-dependent dihydroxyacetone-phosphate reductase</fullName>
    </alternativeName>
</protein>
<reference evidence="20" key="1">
    <citation type="submission" date="2020-08" db="EMBL/GenBank/DDBJ databases">
        <authorList>
            <person name="Cejkova D."/>
            <person name="Kubasova T."/>
            <person name="Jahodarova E."/>
            <person name="Rychlik I."/>
        </authorList>
    </citation>
    <scope>NUCLEOTIDE SEQUENCE</scope>
    <source>
        <strain evidence="20">An559</strain>
    </source>
</reference>
<dbReference type="PROSITE" id="PS00957">
    <property type="entry name" value="NAD_G3PDH"/>
    <property type="match status" value="1"/>
</dbReference>
<evidence type="ECO:0000313" key="20">
    <source>
        <dbReference type="EMBL" id="MBM6921406.1"/>
    </source>
</evidence>
<dbReference type="GO" id="GO:0006650">
    <property type="term" value="P:glycerophospholipid metabolic process"/>
    <property type="evidence" value="ECO:0007669"/>
    <property type="project" value="UniProtKB-UniRule"/>
</dbReference>
<dbReference type="PANTHER" id="PTHR11728:SF1">
    <property type="entry name" value="GLYCEROL-3-PHOSPHATE DEHYDROGENASE [NAD(+)] 2, CHLOROPLASTIC"/>
    <property type="match status" value="1"/>
</dbReference>
<evidence type="ECO:0000256" key="9">
    <source>
        <dbReference type="ARBA" id="ARBA00052716"/>
    </source>
</evidence>
<dbReference type="PIRSF" id="PIRSF000114">
    <property type="entry name" value="Glycerol-3-P_dh"/>
    <property type="match status" value="1"/>
</dbReference>
<evidence type="ECO:0000256" key="2">
    <source>
        <dbReference type="ARBA" id="ARBA00022516"/>
    </source>
</evidence>
<feature type="binding site" evidence="16">
    <location>
        <begin position="8"/>
        <end position="13"/>
    </location>
    <ligand>
        <name>NAD(+)</name>
        <dbReference type="ChEBI" id="CHEBI:57540"/>
    </ligand>
</feature>
<keyword evidence="2 13" id="KW-0444">Lipid biosynthesis</keyword>
<dbReference type="FunFam" id="1.10.1040.10:FF:000001">
    <property type="entry name" value="Glycerol-3-phosphate dehydrogenase [NAD(P)+]"/>
    <property type="match status" value="1"/>
</dbReference>
<feature type="binding site" evidence="13">
    <location>
        <position position="32"/>
    </location>
    <ligand>
        <name>NADPH</name>
        <dbReference type="ChEBI" id="CHEBI:57783"/>
    </ligand>
</feature>
<dbReference type="Pfam" id="PF01210">
    <property type="entry name" value="NAD_Gly3P_dh_N"/>
    <property type="match status" value="1"/>
</dbReference>
<keyword evidence="8 13" id="KW-1208">Phospholipid metabolism</keyword>
<dbReference type="GO" id="GO:0047952">
    <property type="term" value="F:glycerol-3-phosphate dehydrogenase [NAD(P)+] activity"/>
    <property type="evidence" value="ECO:0007669"/>
    <property type="project" value="UniProtKB-UniRule"/>
</dbReference>
<comment type="similarity">
    <text evidence="1 13 17">Belongs to the NAD-dependent glycerol-3-phosphate dehydrogenase family.</text>
</comment>
<evidence type="ECO:0000259" key="19">
    <source>
        <dbReference type="Pfam" id="PF07479"/>
    </source>
</evidence>
<feature type="binding site" evidence="13">
    <location>
        <position position="253"/>
    </location>
    <ligand>
        <name>sn-glycerol 3-phosphate</name>
        <dbReference type="ChEBI" id="CHEBI:57597"/>
    </ligand>
</feature>
<feature type="binding site" evidence="13">
    <location>
        <position position="188"/>
    </location>
    <ligand>
        <name>sn-glycerol 3-phosphate</name>
        <dbReference type="ChEBI" id="CHEBI:57597"/>
    </ligand>
</feature>
<proteinExistence type="inferred from homology"/>
<comment type="caution">
    <text evidence="13">Lacks conserved residue(s) required for the propagation of feature annotation.</text>
</comment>
<evidence type="ECO:0000256" key="4">
    <source>
        <dbReference type="ARBA" id="ARBA00023002"/>
    </source>
</evidence>
<comment type="caution">
    <text evidence="20">The sequence shown here is derived from an EMBL/GenBank/DDBJ whole genome shotgun (WGS) entry which is preliminary data.</text>
</comment>
<comment type="subcellular location">
    <subcellularLocation>
        <location evidence="13">Cytoplasm</location>
    </subcellularLocation>
</comment>
<dbReference type="GO" id="GO:0008654">
    <property type="term" value="P:phospholipid biosynthetic process"/>
    <property type="evidence" value="ECO:0007669"/>
    <property type="project" value="UniProtKB-KW"/>
</dbReference>
<feature type="binding site" evidence="13">
    <location>
        <position position="105"/>
    </location>
    <ligand>
        <name>NADPH</name>
        <dbReference type="ChEBI" id="CHEBI:57783"/>
    </ligand>
</feature>
<dbReference type="RefSeq" id="WP_204447328.1">
    <property type="nucleotide sequence ID" value="NZ_JACJKY010000016.1"/>
</dbReference>
<feature type="binding site" evidence="13">
    <location>
        <position position="135"/>
    </location>
    <ligand>
        <name>sn-glycerol 3-phosphate</name>
        <dbReference type="ChEBI" id="CHEBI:57597"/>
    </ligand>
</feature>
<evidence type="ECO:0000256" key="14">
    <source>
        <dbReference type="PIRSR" id="PIRSR000114-1"/>
    </source>
</evidence>
<feature type="binding site" evidence="13">
    <location>
        <position position="252"/>
    </location>
    <ligand>
        <name>NADPH</name>
        <dbReference type="ChEBI" id="CHEBI:57783"/>
    </ligand>
</feature>
<evidence type="ECO:0000256" key="13">
    <source>
        <dbReference type="HAMAP-Rule" id="MF_00394"/>
    </source>
</evidence>
<feature type="binding site" evidence="16">
    <location>
        <position position="137"/>
    </location>
    <ligand>
        <name>NAD(+)</name>
        <dbReference type="ChEBI" id="CHEBI:57540"/>
    </ligand>
</feature>
<feature type="domain" description="Glycerol-3-phosphate dehydrogenase NAD-dependent C-terminal" evidence="19">
    <location>
        <begin position="177"/>
        <end position="310"/>
    </location>
</feature>
<gene>
    <name evidence="13" type="primary">gpsA</name>
    <name evidence="20" type="ORF">H6A12_09585</name>
</gene>
<feature type="binding site" evidence="13">
    <location>
        <position position="241"/>
    </location>
    <ligand>
        <name>sn-glycerol 3-phosphate</name>
        <dbReference type="ChEBI" id="CHEBI:57597"/>
    </ligand>
</feature>
<evidence type="ECO:0000256" key="10">
    <source>
        <dbReference type="ARBA" id="ARBA00066687"/>
    </source>
</evidence>
<keyword evidence="4 13" id="KW-0560">Oxidoreductase</keyword>
<keyword evidence="13" id="KW-0547">Nucleotide-binding</keyword>
<dbReference type="SUPFAM" id="SSF48179">
    <property type="entry name" value="6-phosphogluconate dehydrogenase C-terminal domain-like"/>
    <property type="match status" value="1"/>
</dbReference>
<dbReference type="FunFam" id="3.40.50.720:FF:000019">
    <property type="entry name" value="Glycerol-3-phosphate dehydrogenase [NAD(P)+]"/>
    <property type="match status" value="1"/>
</dbReference>
<feature type="binding site" evidence="13">
    <location>
        <position position="133"/>
    </location>
    <ligand>
        <name>sn-glycerol 3-phosphate</name>
        <dbReference type="ChEBI" id="CHEBI:57597"/>
    </ligand>
</feature>
<dbReference type="NCBIfam" id="NF000940">
    <property type="entry name" value="PRK00094.1-2"/>
    <property type="match status" value="1"/>
</dbReference>
<evidence type="ECO:0000256" key="1">
    <source>
        <dbReference type="ARBA" id="ARBA00011009"/>
    </source>
</evidence>
<evidence type="ECO:0000259" key="18">
    <source>
        <dbReference type="Pfam" id="PF01210"/>
    </source>
</evidence>
<keyword evidence="21" id="KW-1185">Reference proteome</keyword>
<evidence type="ECO:0000256" key="11">
    <source>
        <dbReference type="ARBA" id="ARBA00069372"/>
    </source>
</evidence>
<dbReference type="HAMAP" id="MF_00394">
    <property type="entry name" value="NAD_Glyc3P_dehydrog"/>
    <property type="match status" value="1"/>
</dbReference>
<dbReference type="EMBL" id="JACJKY010000016">
    <property type="protein sequence ID" value="MBM6921406.1"/>
    <property type="molecule type" value="Genomic_DNA"/>
</dbReference>
<feature type="binding site" evidence="16">
    <location>
        <position position="252"/>
    </location>
    <ligand>
        <name>NAD(+)</name>
        <dbReference type="ChEBI" id="CHEBI:57540"/>
    </ligand>
</feature>
<dbReference type="NCBIfam" id="NF000942">
    <property type="entry name" value="PRK00094.1-4"/>
    <property type="match status" value="1"/>
</dbReference>
<dbReference type="AlphaFoldDB" id="A0A938X738"/>
<dbReference type="InterPro" id="IPR006109">
    <property type="entry name" value="G3P_DH_NAD-dep_C"/>
</dbReference>
<dbReference type="Pfam" id="PF07479">
    <property type="entry name" value="NAD_Gly3P_dh_C"/>
    <property type="match status" value="1"/>
</dbReference>
<dbReference type="InterPro" id="IPR008927">
    <property type="entry name" value="6-PGluconate_DH-like_C_sf"/>
</dbReference>
<evidence type="ECO:0000256" key="17">
    <source>
        <dbReference type="RuleBase" id="RU000437"/>
    </source>
</evidence>
<comment type="catalytic activity">
    <reaction evidence="9">
        <text>sn-glycerol 3-phosphate + NADP(+) = dihydroxyacetone phosphate + NADPH + H(+)</text>
        <dbReference type="Rhea" id="RHEA:11096"/>
        <dbReference type="ChEBI" id="CHEBI:15378"/>
        <dbReference type="ChEBI" id="CHEBI:57597"/>
        <dbReference type="ChEBI" id="CHEBI:57642"/>
        <dbReference type="ChEBI" id="CHEBI:57783"/>
        <dbReference type="ChEBI" id="CHEBI:58349"/>
        <dbReference type="EC" id="1.1.1.94"/>
    </reaction>
    <physiologicalReaction direction="right-to-left" evidence="9">
        <dbReference type="Rhea" id="RHEA:11098"/>
    </physiologicalReaction>
</comment>
<feature type="binding site" evidence="15">
    <location>
        <position position="105"/>
    </location>
    <ligand>
        <name>substrate</name>
    </ligand>
</feature>
<dbReference type="SUPFAM" id="SSF51735">
    <property type="entry name" value="NAD(P)-binding Rossmann-fold domains"/>
    <property type="match status" value="1"/>
</dbReference>
<dbReference type="GO" id="GO:0051287">
    <property type="term" value="F:NAD binding"/>
    <property type="evidence" value="ECO:0007669"/>
    <property type="project" value="InterPro"/>
</dbReference>
<feature type="binding site" evidence="13">
    <location>
        <position position="278"/>
    </location>
    <ligand>
        <name>NADPH</name>
        <dbReference type="ChEBI" id="CHEBI:57783"/>
    </ligand>
</feature>
<feature type="domain" description="Glycerol-3-phosphate dehydrogenase NAD-dependent N-terminal" evidence="18">
    <location>
        <begin position="4"/>
        <end position="157"/>
    </location>
</feature>
<dbReference type="InterPro" id="IPR011128">
    <property type="entry name" value="G3P_DH_NAD-dep_N"/>
</dbReference>
<keyword evidence="3 13" id="KW-0521">NADP</keyword>
<dbReference type="PRINTS" id="PR00077">
    <property type="entry name" value="GPDHDRGNASE"/>
</dbReference>
<keyword evidence="5 13" id="KW-0520">NAD</keyword>
<evidence type="ECO:0000256" key="12">
    <source>
        <dbReference type="ARBA" id="ARBA00080511"/>
    </source>
</evidence>
<feature type="binding site" evidence="13">
    <location>
        <position position="12"/>
    </location>
    <ligand>
        <name>NADPH</name>
        <dbReference type="ChEBI" id="CHEBI:57783"/>
    </ligand>
</feature>
<comment type="pathway">
    <text evidence="13">Membrane lipid metabolism; glycerophospholipid metabolism.</text>
</comment>
<dbReference type="InterPro" id="IPR036291">
    <property type="entry name" value="NAD(P)-bd_dom_sf"/>
</dbReference>
<dbReference type="GO" id="GO:0005975">
    <property type="term" value="P:carbohydrate metabolic process"/>
    <property type="evidence" value="ECO:0007669"/>
    <property type="project" value="InterPro"/>
</dbReference>
<evidence type="ECO:0000313" key="21">
    <source>
        <dbReference type="Proteomes" id="UP000774750"/>
    </source>
</evidence>
<evidence type="ECO:0000256" key="16">
    <source>
        <dbReference type="PIRSR" id="PIRSR000114-3"/>
    </source>
</evidence>
<feature type="binding site" evidence="13">
    <location>
        <position position="105"/>
    </location>
    <ligand>
        <name>sn-glycerol 3-phosphate</name>
        <dbReference type="ChEBI" id="CHEBI:57597"/>
    </ligand>
</feature>
<feature type="active site" description="Proton acceptor" evidence="13 14">
    <location>
        <position position="188"/>
    </location>
</feature>
<feature type="binding site" evidence="15">
    <location>
        <begin position="252"/>
        <end position="253"/>
    </location>
    <ligand>
        <name>substrate</name>
    </ligand>
</feature>
<dbReference type="Proteomes" id="UP000774750">
    <property type="component" value="Unassembled WGS sequence"/>
</dbReference>
<dbReference type="Gene3D" id="3.40.50.720">
    <property type="entry name" value="NAD(P)-binding Rossmann-like Domain"/>
    <property type="match status" value="1"/>
</dbReference>
<evidence type="ECO:0000256" key="5">
    <source>
        <dbReference type="ARBA" id="ARBA00023027"/>
    </source>
</evidence>
<name>A0A938X738_9FIRM</name>
<dbReference type="GO" id="GO:0046167">
    <property type="term" value="P:glycerol-3-phosphate biosynthetic process"/>
    <property type="evidence" value="ECO:0007669"/>
    <property type="project" value="UniProtKB-UniRule"/>
</dbReference>
<evidence type="ECO:0000256" key="7">
    <source>
        <dbReference type="ARBA" id="ARBA00023209"/>
    </source>
</evidence>
<organism evidence="20 21">
    <name type="scientific">Merdimmobilis hominis</name>
    <dbReference type="NCBI Taxonomy" id="2897707"/>
    <lineage>
        <taxon>Bacteria</taxon>
        <taxon>Bacillati</taxon>
        <taxon>Bacillota</taxon>
        <taxon>Clostridia</taxon>
        <taxon>Eubacteriales</taxon>
        <taxon>Oscillospiraceae</taxon>
        <taxon>Merdimmobilis</taxon>
    </lineage>
</organism>
<accession>A0A938X738</accession>
<keyword evidence="13" id="KW-0963">Cytoplasm</keyword>
<comment type="function">
    <text evidence="13">Catalyzes the reduction of the glycolytic intermediate dihydroxyacetone phosphate (DHAP) to sn-glycerol 3-phosphate (G3P), the key precursor for phospholipid synthesis.</text>
</comment>
<keyword evidence="6 13" id="KW-0443">Lipid metabolism</keyword>
<evidence type="ECO:0000256" key="8">
    <source>
        <dbReference type="ARBA" id="ARBA00023264"/>
    </source>
</evidence>
<feature type="binding site" evidence="13">
    <location>
        <position position="251"/>
    </location>
    <ligand>
        <name>sn-glycerol 3-phosphate</name>
        <dbReference type="ChEBI" id="CHEBI:57597"/>
    </ligand>
</feature>
<reference evidence="20" key="2">
    <citation type="journal article" date="2021" name="Sci. Rep.">
        <title>The distribution of antibiotic resistance genes in chicken gut microbiota commensals.</title>
        <authorList>
            <person name="Juricova H."/>
            <person name="Matiasovicova J."/>
            <person name="Kubasova T."/>
            <person name="Cejkova D."/>
            <person name="Rychlik I."/>
        </authorList>
    </citation>
    <scope>NUCLEOTIDE SEQUENCE</scope>
    <source>
        <strain evidence="20">An559</strain>
    </source>
</reference>